<feature type="transmembrane region" description="Helical" evidence="2">
    <location>
        <begin position="43"/>
        <end position="69"/>
    </location>
</feature>
<reference evidence="3" key="1">
    <citation type="journal article" date="2023" name="G3 (Bethesda)">
        <title>A reference genome for the long-term kleptoplast-retaining sea slug Elysia crispata morphotype clarki.</title>
        <authorList>
            <person name="Eastman K.E."/>
            <person name="Pendleton A.L."/>
            <person name="Shaikh M.A."/>
            <person name="Suttiyut T."/>
            <person name="Ogas R."/>
            <person name="Tomko P."/>
            <person name="Gavelis G."/>
            <person name="Widhalm J.R."/>
            <person name="Wisecaver J.H."/>
        </authorList>
    </citation>
    <scope>NUCLEOTIDE SEQUENCE</scope>
    <source>
        <strain evidence="3">ECLA1</strain>
    </source>
</reference>
<sequence>MRGSVSHGQPESDRPDIISGNVGVKTNSERQVGEAWTTRDKMLLAGLICVGLIVILLAVIVLLVALGVVKEDGDSSPSS</sequence>
<keyword evidence="2" id="KW-1133">Transmembrane helix</keyword>
<evidence type="ECO:0000256" key="1">
    <source>
        <dbReference type="SAM" id="MobiDB-lite"/>
    </source>
</evidence>
<evidence type="ECO:0000313" key="4">
    <source>
        <dbReference type="Proteomes" id="UP001283361"/>
    </source>
</evidence>
<evidence type="ECO:0000313" key="3">
    <source>
        <dbReference type="EMBL" id="KAK3743906.1"/>
    </source>
</evidence>
<dbReference type="Proteomes" id="UP001283361">
    <property type="component" value="Unassembled WGS sequence"/>
</dbReference>
<dbReference type="AlphaFoldDB" id="A0AAE1CYG4"/>
<accession>A0AAE1CYG4</accession>
<keyword evidence="2" id="KW-0472">Membrane</keyword>
<feature type="region of interest" description="Disordered" evidence="1">
    <location>
        <begin position="1"/>
        <end position="23"/>
    </location>
</feature>
<evidence type="ECO:0000256" key="2">
    <source>
        <dbReference type="SAM" id="Phobius"/>
    </source>
</evidence>
<comment type="caution">
    <text evidence="3">The sequence shown here is derived from an EMBL/GenBank/DDBJ whole genome shotgun (WGS) entry which is preliminary data.</text>
</comment>
<name>A0AAE1CYG4_9GAST</name>
<organism evidence="3 4">
    <name type="scientific">Elysia crispata</name>
    <name type="common">lettuce slug</name>
    <dbReference type="NCBI Taxonomy" id="231223"/>
    <lineage>
        <taxon>Eukaryota</taxon>
        <taxon>Metazoa</taxon>
        <taxon>Spiralia</taxon>
        <taxon>Lophotrochozoa</taxon>
        <taxon>Mollusca</taxon>
        <taxon>Gastropoda</taxon>
        <taxon>Heterobranchia</taxon>
        <taxon>Euthyneura</taxon>
        <taxon>Panpulmonata</taxon>
        <taxon>Sacoglossa</taxon>
        <taxon>Placobranchoidea</taxon>
        <taxon>Plakobranchidae</taxon>
        <taxon>Elysia</taxon>
    </lineage>
</organism>
<protein>
    <submittedName>
        <fullName evidence="3">Uncharacterized protein</fullName>
    </submittedName>
</protein>
<dbReference type="EMBL" id="JAWDGP010006291">
    <property type="protein sequence ID" value="KAK3743906.1"/>
    <property type="molecule type" value="Genomic_DNA"/>
</dbReference>
<proteinExistence type="predicted"/>
<keyword evidence="4" id="KW-1185">Reference proteome</keyword>
<gene>
    <name evidence="3" type="ORF">RRG08_054794</name>
</gene>
<keyword evidence="2" id="KW-0812">Transmembrane</keyword>